<keyword evidence="3 7" id="KW-0812">Transmembrane</keyword>
<dbReference type="PANTHER" id="PTHR23501:SF187">
    <property type="entry name" value="MAJOR FACILITATOR SUPERFAMILY (MFS) PROFILE DOMAIN-CONTAINING PROTEIN"/>
    <property type="match status" value="1"/>
</dbReference>
<dbReference type="Gene3D" id="1.20.1250.20">
    <property type="entry name" value="MFS general substrate transporter like domains"/>
    <property type="match status" value="1"/>
</dbReference>
<evidence type="ECO:0000256" key="2">
    <source>
        <dbReference type="ARBA" id="ARBA00022448"/>
    </source>
</evidence>
<evidence type="ECO:0008006" key="10">
    <source>
        <dbReference type="Google" id="ProtNLM"/>
    </source>
</evidence>
<dbReference type="InParanoid" id="W3X9J8"/>
<gene>
    <name evidence="8" type="ORF">PFICI_04654</name>
</gene>
<evidence type="ECO:0000313" key="9">
    <source>
        <dbReference type="Proteomes" id="UP000030651"/>
    </source>
</evidence>
<keyword evidence="9" id="KW-1185">Reference proteome</keyword>
<dbReference type="Proteomes" id="UP000030651">
    <property type="component" value="Unassembled WGS sequence"/>
</dbReference>
<comment type="subcellular location">
    <subcellularLocation>
        <location evidence="1">Membrane</location>
        <topology evidence="1">Multi-pass membrane protein</topology>
    </subcellularLocation>
</comment>
<dbReference type="RefSeq" id="XP_007831426.1">
    <property type="nucleotide sequence ID" value="XM_007833235.1"/>
</dbReference>
<dbReference type="GO" id="GO:0022857">
    <property type="term" value="F:transmembrane transporter activity"/>
    <property type="evidence" value="ECO:0007669"/>
    <property type="project" value="InterPro"/>
</dbReference>
<keyword evidence="2" id="KW-0813">Transport</keyword>
<feature type="transmembrane region" description="Helical" evidence="7">
    <location>
        <begin position="220"/>
        <end position="239"/>
    </location>
</feature>
<evidence type="ECO:0000256" key="5">
    <source>
        <dbReference type="ARBA" id="ARBA00023136"/>
    </source>
</evidence>
<evidence type="ECO:0000256" key="6">
    <source>
        <dbReference type="ARBA" id="ARBA00023180"/>
    </source>
</evidence>
<evidence type="ECO:0000256" key="4">
    <source>
        <dbReference type="ARBA" id="ARBA00022989"/>
    </source>
</evidence>
<dbReference type="EMBL" id="KI912111">
    <property type="protein sequence ID" value="ETS82778.1"/>
    <property type="molecule type" value="Genomic_DNA"/>
</dbReference>
<dbReference type="eggNOG" id="KOG0254">
    <property type="taxonomic scope" value="Eukaryota"/>
</dbReference>
<organism evidence="8 9">
    <name type="scientific">Pestalotiopsis fici (strain W106-1 / CGMCC3.15140)</name>
    <dbReference type="NCBI Taxonomy" id="1229662"/>
    <lineage>
        <taxon>Eukaryota</taxon>
        <taxon>Fungi</taxon>
        <taxon>Dikarya</taxon>
        <taxon>Ascomycota</taxon>
        <taxon>Pezizomycotina</taxon>
        <taxon>Sordariomycetes</taxon>
        <taxon>Xylariomycetidae</taxon>
        <taxon>Amphisphaeriales</taxon>
        <taxon>Sporocadaceae</taxon>
        <taxon>Pestalotiopsis</taxon>
    </lineage>
</organism>
<dbReference type="AlphaFoldDB" id="W3X9J8"/>
<dbReference type="Pfam" id="PF07690">
    <property type="entry name" value="MFS_1"/>
    <property type="match status" value="1"/>
</dbReference>
<dbReference type="GeneID" id="19269667"/>
<sequence>MPIRLFSNRTSLGGFAVAFVHSMLTYWITYFMPLYFQAVLRTDAITSGVNILPMAALAMPFAMIAGFGVSKFGRYRPWFFLGYALFAISFGLFSRLDEKSSTAYWAGSQCIGAAAAGILTTTTLPCIQAPLSEVDQAVATATWGFVRSFGGVWGVAIPAAIFNSQVNSLVQERLQDKQLQSLLSNGGAYALASGGQIGTITSDPLVNSQVNSIFVDSLRLCWQVGIGFSLLGFFVSAVVKEVAMRTHLETDFGLEERRKEGGE</sequence>
<protein>
    <recommendedName>
        <fullName evidence="10">Major facilitator superfamily (MFS) profile domain-containing protein</fullName>
    </recommendedName>
</protein>
<feature type="transmembrane region" description="Helical" evidence="7">
    <location>
        <begin position="48"/>
        <end position="69"/>
    </location>
</feature>
<dbReference type="OrthoDB" id="10021397at2759"/>
<evidence type="ECO:0000313" key="8">
    <source>
        <dbReference type="EMBL" id="ETS82778.1"/>
    </source>
</evidence>
<dbReference type="GO" id="GO:0005886">
    <property type="term" value="C:plasma membrane"/>
    <property type="evidence" value="ECO:0007669"/>
    <property type="project" value="TreeGrafter"/>
</dbReference>
<name>W3X9J8_PESFW</name>
<keyword evidence="5 7" id="KW-0472">Membrane</keyword>
<dbReference type="HOGENOM" id="CLU_000960_22_0_1"/>
<dbReference type="OMA" id="PCIQAPL"/>
<evidence type="ECO:0000256" key="3">
    <source>
        <dbReference type="ARBA" id="ARBA00022692"/>
    </source>
</evidence>
<proteinExistence type="predicted"/>
<dbReference type="InterPro" id="IPR011701">
    <property type="entry name" value="MFS"/>
</dbReference>
<evidence type="ECO:0000256" key="1">
    <source>
        <dbReference type="ARBA" id="ARBA00004141"/>
    </source>
</evidence>
<keyword evidence="4 7" id="KW-1133">Transmembrane helix</keyword>
<feature type="transmembrane region" description="Helical" evidence="7">
    <location>
        <begin position="75"/>
        <end position="93"/>
    </location>
</feature>
<dbReference type="PANTHER" id="PTHR23501">
    <property type="entry name" value="MAJOR FACILITATOR SUPERFAMILY"/>
    <property type="match status" value="1"/>
</dbReference>
<feature type="transmembrane region" description="Helical" evidence="7">
    <location>
        <begin position="12"/>
        <end position="36"/>
    </location>
</feature>
<dbReference type="KEGG" id="pfy:PFICI_04654"/>
<reference evidence="9" key="1">
    <citation type="journal article" date="2015" name="BMC Genomics">
        <title>Genomic and transcriptomic analysis of the endophytic fungus Pestalotiopsis fici reveals its lifestyle and high potential for synthesis of natural products.</title>
        <authorList>
            <person name="Wang X."/>
            <person name="Zhang X."/>
            <person name="Liu L."/>
            <person name="Xiang M."/>
            <person name="Wang W."/>
            <person name="Sun X."/>
            <person name="Che Y."/>
            <person name="Guo L."/>
            <person name="Liu G."/>
            <person name="Guo L."/>
            <person name="Wang C."/>
            <person name="Yin W.B."/>
            <person name="Stadler M."/>
            <person name="Zhang X."/>
            <person name="Liu X."/>
        </authorList>
    </citation>
    <scope>NUCLEOTIDE SEQUENCE [LARGE SCALE GENOMIC DNA]</scope>
    <source>
        <strain evidence="9">W106-1 / CGMCC3.15140</strain>
    </source>
</reference>
<dbReference type="InterPro" id="IPR036259">
    <property type="entry name" value="MFS_trans_sf"/>
</dbReference>
<evidence type="ECO:0000256" key="7">
    <source>
        <dbReference type="SAM" id="Phobius"/>
    </source>
</evidence>
<keyword evidence="6" id="KW-0325">Glycoprotein</keyword>
<dbReference type="SUPFAM" id="SSF103473">
    <property type="entry name" value="MFS general substrate transporter"/>
    <property type="match status" value="1"/>
</dbReference>
<accession>W3X9J8</accession>